<comment type="caution">
    <text evidence="5">The sequence shown here is derived from an EMBL/GenBank/DDBJ whole genome shotgun (WGS) entry which is preliminary data.</text>
</comment>
<dbReference type="InterPro" id="IPR001845">
    <property type="entry name" value="HTH_ArsR_DNA-bd_dom"/>
</dbReference>
<accession>A0ABV6UL37</accession>
<evidence type="ECO:0000256" key="2">
    <source>
        <dbReference type="ARBA" id="ARBA00023125"/>
    </source>
</evidence>
<keyword evidence="1" id="KW-0805">Transcription regulation</keyword>
<evidence type="ECO:0000256" key="1">
    <source>
        <dbReference type="ARBA" id="ARBA00023015"/>
    </source>
</evidence>
<dbReference type="Pfam" id="PF01022">
    <property type="entry name" value="HTH_5"/>
    <property type="match status" value="1"/>
</dbReference>
<evidence type="ECO:0000313" key="6">
    <source>
        <dbReference type="Proteomes" id="UP001592528"/>
    </source>
</evidence>
<dbReference type="InterPro" id="IPR051081">
    <property type="entry name" value="HTH_MetalResp_TranReg"/>
</dbReference>
<keyword evidence="2" id="KW-0238">DNA-binding</keyword>
<dbReference type="Proteomes" id="UP001592528">
    <property type="component" value="Unassembled WGS sequence"/>
</dbReference>
<dbReference type="PANTHER" id="PTHR33154">
    <property type="entry name" value="TRANSCRIPTIONAL REGULATOR, ARSR FAMILY"/>
    <property type="match status" value="1"/>
</dbReference>
<dbReference type="PRINTS" id="PR00778">
    <property type="entry name" value="HTHARSR"/>
</dbReference>
<organism evidence="5 6">
    <name type="scientific">Streptacidiphilus cavernicola</name>
    <dbReference type="NCBI Taxonomy" id="3342716"/>
    <lineage>
        <taxon>Bacteria</taxon>
        <taxon>Bacillati</taxon>
        <taxon>Actinomycetota</taxon>
        <taxon>Actinomycetes</taxon>
        <taxon>Kitasatosporales</taxon>
        <taxon>Streptomycetaceae</taxon>
        <taxon>Streptacidiphilus</taxon>
    </lineage>
</organism>
<dbReference type="SMART" id="SM00418">
    <property type="entry name" value="HTH_ARSR"/>
    <property type="match status" value="1"/>
</dbReference>
<dbReference type="PANTHER" id="PTHR33154:SF33">
    <property type="entry name" value="TRANSCRIPTIONAL REPRESSOR SDPR"/>
    <property type="match status" value="1"/>
</dbReference>
<name>A0ABV6UL37_9ACTN</name>
<evidence type="ECO:0000259" key="4">
    <source>
        <dbReference type="PROSITE" id="PS50987"/>
    </source>
</evidence>
<reference evidence="5 6" key="1">
    <citation type="submission" date="2024-09" db="EMBL/GenBank/DDBJ databases">
        <authorList>
            <person name="Lee S.D."/>
        </authorList>
    </citation>
    <scope>NUCLEOTIDE SEQUENCE [LARGE SCALE GENOMIC DNA]</scope>
    <source>
        <strain evidence="5 6">N1-5</strain>
    </source>
</reference>
<dbReference type="InterPro" id="IPR036388">
    <property type="entry name" value="WH-like_DNA-bd_sf"/>
</dbReference>
<dbReference type="InterPro" id="IPR036390">
    <property type="entry name" value="WH_DNA-bd_sf"/>
</dbReference>
<keyword evidence="3" id="KW-0804">Transcription</keyword>
<dbReference type="PROSITE" id="PS50987">
    <property type="entry name" value="HTH_ARSR_2"/>
    <property type="match status" value="1"/>
</dbReference>
<dbReference type="RefSeq" id="WP_030252578.1">
    <property type="nucleotide sequence ID" value="NZ_JBHEZZ010000005.1"/>
</dbReference>
<dbReference type="InterPro" id="IPR045981">
    <property type="entry name" value="DUF5937"/>
</dbReference>
<dbReference type="CDD" id="cd00090">
    <property type="entry name" value="HTH_ARSR"/>
    <property type="match status" value="1"/>
</dbReference>
<dbReference type="InterPro" id="IPR011991">
    <property type="entry name" value="ArsR-like_HTH"/>
</dbReference>
<dbReference type="SUPFAM" id="SSF46785">
    <property type="entry name" value="Winged helix' DNA-binding domain"/>
    <property type="match status" value="1"/>
</dbReference>
<dbReference type="EMBL" id="JBHEZZ010000005">
    <property type="protein sequence ID" value="MFC1402170.1"/>
    <property type="molecule type" value="Genomic_DNA"/>
</dbReference>
<proteinExistence type="predicted"/>
<evidence type="ECO:0000313" key="5">
    <source>
        <dbReference type="EMBL" id="MFC1402170.1"/>
    </source>
</evidence>
<dbReference type="Pfam" id="PF19361">
    <property type="entry name" value="DUF5937"/>
    <property type="match status" value="1"/>
</dbReference>
<evidence type="ECO:0000256" key="3">
    <source>
        <dbReference type="ARBA" id="ARBA00023163"/>
    </source>
</evidence>
<keyword evidence="6" id="KW-1185">Reference proteome</keyword>
<gene>
    <name evidence="5" type="ORF">ACEZDJ_12815</name>
</gene>
<sequence>MSVSIDVSDLAADGYLFAPSPLAELGSALHLLVEPAHHAQQAGWITASATQIDPDLMDRVITADYLWRTSRSDMLLPARPKQTLVEELDVLDELDDETWVHTALMTSSCGVVPLREDLGSPLTDDTARRIARERAAARGSRQLDFVDYVLTDPPTARSWLRRLLEDCATGFFNTAWRTVAGRLGVDARHKRDLLARHGLQRTLAAISPAVTLSASGGHIVVDKLQDRTTSSAGTGLTFMPSAFSHPHLLVVHAPGRQPVINYPMLTTPSEPSLSVATVQDRLHALDHPVRLRLLRSIARGPQTTAQLADVWLLTPPEVSRHLAILKKAGVITSTRTGRYVSYELDLPANARLGTDLIQALLR</sequence>
<feature type="domain" description="HTH arsR-type" evidence="4">
    <location>
        <begin position="270"/>
        <end position="362"/>
    </location>
</feature>
<protein>
    <submittedName>
        <fullName evidence="5">DUF5937 family protein</fullName>
    </submittedName>
</protein>
<dbReference type="Gene3D" id="1.10.10.10">
    <property type="entry name" value="Winged helix-like DNA-binding domain superfamily/Winged helix DNA-binding domain"/>
    <property type="match status" value="1"/>
</dbReference>
<dbReference type="NCBIfam" id="NF033788">
    <property type="entry name" value="HTH_metalloreg"/>
    <property type="match status" value="1"/>
</dbReference>